<dbReference type="Pfam" id="PF10988">
    <property type="entry name" value="DUF2807"/>
    <property type="match status" value="1"/>
</dbReference>
<feature type="domain" description="Putative auto-transporter adhesin head GIN" evidence="2">
    <location>
        <begin position="45"/>
        <end position="245"/>
    </location>
</feature>
<feature type="chain" id="PRO_5038386107" evidence="1">
    <location>
        <begin position="23"/>
        <end position="262"/>
    </location>
</feature>
<evidence type="ECO:0000313" key="4">
    <source>
        <dbReference type="Proteomes" id="UP000823604"/>
    </source>
</evidence>
<protein>
    <submittedName>
        <fullName evidence="3">DUF2807 domain-containing protein</fullName>
    </submittedName>
</protein>
<dbReference type="InterPro" id="IPR021255">
    <property type="entry name" value="DUF2807"/>
</dbReference>
<gene>
    <name evidence="3" type="ORF">IAB81_06055</name>
</gene>
<evidence type="ECO:0000259" key="2">
    <source>
        <dbReference type="Pfam" id="PF10988"/>
    </source>
</evidence>
<reference evidence="3" key="1">
    <citation type="submission" date="2020-10" db="EMBL/GenBank/DDBJ databases">
        <authorList>
            <person name="Gilroy R."/>
        </authorList>
    </citation>
    <scope>NUCLEOTIDE SEQUENCE</scope>
    <source>
        <strain evidence="3">B1-8020</strain>
    </source>
</reference>
<dbReference type="Gene3D" id="2.160.20.120">
    <property type="match status" value="1"/>
</dbReference>
<dbReference type="Proteomes" id="UP000823604">
    <property type="component" value="Unassembled WGS sequence"/>
</dbReference>
<feature type="signal peptide" evidence="1">
    <location>
        <begin position="1"/>
        <end position="22"/>
    </location>
</feature>
<organism evidence="3 4">
    <name type="scientific">Candidatus Merdivivens pullicola</name>
    <dbReference type="NCBI Taxonomy" id="2840872"/>
    <lineage>
        <taxon>Bacteria</taxon>
        <taxon>Pseudomonadati</taxon>
        <taxon>Bacteroidota</taxon>
        <taxon>Bacteroidia</taxon>
        <taxon>Bacteroidales</taxon>
        <taxon>Muribaculaceae</taxon>
        <taxon>Muribaculaceae incertae sedis</taxon>
        <taxon>Candidatus Merdivivens</taxon>
    </lineage>
</organism>
<dbReference type="AlphaFoldDB" id="A0A9D9NH15"/>
<accession>A0A9D9NH15</accession>
<sequence length="262" mass="27719">MNKVLYCTVSCILLAFMLVSCNNEGPGSPVGRVVAEEYSFSGSLSKIEVNDGIRLVVSPDIPEKTVRVVTNEDVQQYVIVQQRQGALNLFLDRDALPFSAVEVAIYVSGNNFDTFLAHSGSIISSIGTISSLNIDATVEENSQIDADFDCKSMIVNVSGGSVFNGVVVAEDLYAEISGMSKAEMSGSAGYFELECSGASRLSGFGLSCETLDISASGSSIVEITVTGLMQGEISGGSELYYKGNPPRIILDKTGASRVENAD</sequence>
<keyword evidence="1" id="KW-0732">Signal</keyword>
<reference evidence="3" key="2">
    <citation type="journal article" date="2021" name="PeerJ">
        <title>Extensive microbial diversity within the chicken gut microbiome revealed by metagenomics and culture.</title>
        <authorList>
            <person name="Gilroy R."/>
            <person name="Ravi A."/>
            <person name="Getino M."/>
            <person name="Pursley I."/>
            <person name="Horton D.L."/>
            <person name="Alikhan N.F."/>
            <person name="Baker D."/>
            <person name="Gharbi K."/>
            <person name="Hall N."/>
            <person name="Watson M."/>
            <person name="Adriaenssens E.M."/>
            <person name="Foster-Nyarko E."/>
            <person name="Jarju S."/>
            <person name="Secka A."/>
            <person name="Antonio M."/>
            <person name="Oren A."/>
            <person name="Chaudhuri R.R."/>
            <person name="La Ragione R."/>
            <person name="Hildebrand F."/>
            <person name="Pallen M.J."/>
        </authorList>
    </citation>
    <scope>NUCLEOTIDE SEQUENCE</scope>
    <source>
        <strain evidence="3">B1-8020</strain>
    </source>
</reference>
<dbReference type="EMBL" id="JADIMA010000060">
    <property type="protein sequence ID" value="MBO8473177.1"/>
    <property type="molecule type" value="Genomic_DNA"/>
</dbReference>
<comment type="caution">
    <text evidence="3">The sequence shown here is derived from an EMBL/GenBank/DDBJ whole genome shotgun (WGS) entry which is preliminary data.</text>
</comment>
<dbReference type="PROSITE" id="PS51257">
    <property type="entry name" value="PROKAR_LIPOPROTEIN"/>
    <property type="match status" value="1"/>
</dbReference>
<proteinExistence type="predicted"/>
<name>A0A9D9NH15_9BACT</name>
<evidence type="ECO:0000256" key="1">
    <source>
        <dbReference type="SAM" id="SignalP"/>
    </source>
</evidence>
<evidence type="ECO:0000313" key="3">
    <source>
        <dbReference type="EMBL" id="MBO8473177.1"/>
    </source>
</evidence>